<comment type="caution">
    <text evidence="1">The sequence shown here is derived from an EMBL/GenBank/DDBJ whole genome shotgun (WGS) entry which is preliminary data.</text>
</comment>
<gene>
    <name evidence="1" type="ORF">EYF80_043649</name>
</gene>
<sequence>MAFLLFRIMSWSRSRPSRSPSPMMAQVGCRCQGVAGPSSLSASSFSISASPREFLKSCLLATTSRGTPWFSEVLAILWSSVLASSMRSASTESTTKTMPSVHRVYDFHSGRSFSWPPTSQKWKVAVRWAPRDTLTFSALKPRVGTVFTNSLNCSRYRTVVFPAESRPRMAIFFTTAVPLLSNATSK</sequence>
<evidence type="ECO:0000313" key="2">
    <source>
        <dbReference type="Proteomes" id="UP000314294"/>
    </source>
</evidence>
<reference evidence="1 2" key="1">
    <citation type="submission" date="2019-03" db="EMBL/GenBank/DDBJ databases">
        <title>First draft genome of Liparis tanakae, snailfish: a comprehensive survey of snailfish specific genes.</title>
        <authorList>
            <person name="Kim W."/>
            <person name="Song I."/>
            <person name="Jeong J.-H."/>
            <person name="Kim D."/>
            <person name="Kim S."/>
            <person name="Ryu S."/>
            <person name="Song J.Y."/>
            <person name="Lee S.K."/>
        </authorList>
    </citation>
    <scope>NUCLEOTIDE SEQUENCE [LARGE SCALE GENOMIC DNA]</scope>
    <source>
        <tissue evidence="1">Muscle</tissue>
    </source>
</reference>
<accession>A0A4Z2G002</accession>
<protein>
    <submittedName>
        <fullName evidence="1">Uncharacterized protein</fullName>
    </submittedName>
</protein>
<organism evidence="1 2">
    <name type="scientific">Liparis tanakae</name>
    <name type="common">Tanaka's snailfish</name>
    <dbReference type="NCBI Taxonomy" id="230148"/>
    <lineage>
        <taxon>Eukaryota</taxon>
        <taxon>Metazoa</taxon>
        <taxon>Chordata</taxon>
        <taxon>Craniata</taxon>
        <taxon>Vertebrata</taxon>
        <taxon>Euteleostomi</taxon>
        <taxon>Actinopterygii</taxon>
        <taxon>Neopterygii</taxon>
        <taxon>Teleostei</taxon>
        <taxon>Neoteleostei</taxon>
        <taxon>Acanthomorphata</taxon>
        <taxon>Eupercaria</taxon>
        <taxon>Perciformes</taxon>
        <taxon>Cottioidei</taxon>
        <taxon>Cottales</taxon>
        <taxon>Liparidae</taxon>
        <taxon>Liparis</taxon>
    </lineage>
</organism>
<dbReference type="AlphaFoldDB" id="A0A4Z2G002"/>
<name>A0A4Z2G002_9TELE</name>
<dbReference type="OrthoDB" id="10511245at2759"/>
<proteinExistence type="predicted"/>
<dbReference type="EMBL" id="SRLO01000805">
    <property type="protein sequence ID" value="TNN46144.1"/>
    <property type="molecule type" value="Genomic_DNA"/>
</dbReference>
<dbReference type="Proteomes" id="UP000314294">
    <property type="component" value="Unassembled WGS sequence"/>
</dbReference>
<keyword evidence="2" id="KW-1185">Reference proteome</keyword>
<evidence type="ECO:0000313" key="1">
    <source>
        <dbReference type="EMBL" id="TNN46144.1"/>
    </source>
</evidence>